<dbReference type="AlphaFoldDB" id="A0A0A9H3R6"/>
<proteinExistence type="predicted"/>
<reference evidence="1" key="1">
    <citation type="submission" date="2014-09" db="EMBL/GenBank/DDBJ databases">
        <authorList>
            <person name="Magalhaes I.L.F."/>
            <person name="Oliveira U."/>
            <person name="Santos F.R."/>
            <person name="Vidigal T.H.D.A."/>
            <person name="Brescovit A.D."/>
            <person name="Santos A.J."/>
        </authorList>
    </citation>
    <scope>NUCLEOTIDE SEQUENCE</scope>
    <source>
        <tissue evidence="1">Shoot tissue taken approximately 20 cm above the soil surface</tissue>
    </source>
</reference>
<accession>A0A0A9H3R6</accession>
<name>A0A0A9H3R6_ARUDO</name>
<reference evidence="1" key="2">
    <citation type="journal article" date="2015" name="Data Brief">
        <title>Shoot transcriptome of the giant reed, Arundo donax.</title>
        <authorList>
            <person name="Barrero R.A."/>
            <person name="Guerrero F.D."/>
            <person name="Moolhuijzen P."/>
            <person name="Goolsby J.A."/>
            <person name="Tidwell J."/>
            <person name="Bellgard S.E."/>
            <person name="Bellgard M.I."/>
        </authorList>
    </citation>
    <scope>NUCLEOTIDE SEQUENCE</scope>
    <source>
        <tissue evidence="1">Shoot tissue taken approximately 20 cm above the soil surface</tissue>
    </source>
</reference>
<protein>
    <submittedName>
        <fullName evidence="1">Uncharacterized protein</fullName>
    </submittedName>
</protein>
<dbReference type="EMBL" id="GBRH01167462">
    <property type="protein sequence ID" value="JAE30434.1"/>
    <property type="molecule type" value="Transcribed_RNA"/>
</dbReference>
<evidence type="ECO:0000313" key="1">
    <source>
        <dbReference type="EMBL" id="JAE30434.1"/>
    </source>
</evidence>
<sequence>MDWILFFFWYEAPKETSRNKKQRSKLAVRE</sequence>
<organism evidence="1">
    <name type="scientific">Arundo donax</name>
    <name type="common">Giant reed</name>
    <name type="synonym">Donax arundinaceus</name>
    <dbReference type="NCBI Taxonomy" id="35708"/>
    <lineage>
        <taxon>Eukaryota</taxon>
        <taxon>Viridiplantae</taxon>
        <taxon>Streptophyta</taxon>
        <taxon>Embryophyta</taxon>
        <taxon>Tracheophyta</taxon>
        <taxon>Spermatophyta</taxon>
        <taxon>Magnoliopsida</taxon>
        <taxon>Liliopsida</taxon>
        <taxon>Poales</taxon>
        <taxon>Poaceae</taxon>
        <taxon>PACMAD clade</taxon>
        <taxon>Arundinoideae</taxon>
        <taxon>Arundineae</taxon>
        <taxon>Arundo</taxon>
    </lineage>
</organism>